<sequence length="84" mass="9022">MISGTKLIAVWIFLLFLTGATALVAEPYTLTIGLAAIVLLVTVVKASLLVDHFMGLKNAPLMWRGLLLGYAPVLAICITLTYAF</sequence>
<dbReference type="OrthoDB" id="9181004at2"/>
<keyword evidence="5 6" id="KW-0472">Membrane</keyword>
<dbReference type="GO" id="GO:0005886">
    <property type="term" value="C:plasma membrane"/>
    <property type="evidence" value="ECO:0007669"/>
    <property type="project" value="UniProtKB-SubCell"/>
</dbReference>
<keyword evidence="8" id="KW-1185">Reference proteome</keyword>
<evidence type="ECO:0000256" key="1">
    <source>
        <dbReference type="ARBA" id="ARBA00004651"/>
    </source>
</evidence>
<dbReference type="RefSeq" id="WP_124927889.1">
    <property type="nucleotide sequence ID" value="NZ_BMOH01000010.1"/>
</dbReference>
<keyword evidence="2" id="KW-1003">Cell membrane</keyword>
<feature type="transmembrane region" description="Helical" evidence="6">
    <location>
        <begin position="62"/>
        <end position="83"/>
    </location>
</feature>
<dbReference type="Pfam" id="PF03626">
    <property type="entry name" value="COX4_pro"/>
    <property type="match status" value="1"/>
</dbReference>
<evidence type="ECO:0000256" key="6">
    <source>
        <dbReference type="SAM" id="Phobius"/>
    </source>
</evidence>
<proteinExistence type="predicted"/>
<comment type="subcellular location">
    <subcellularLocation>
        <location evidence="1">Cell membrane</location>
        <topology evidence="1">Multi-pass membrane protein</topology>
    </subcellularLocation>
</comment>
<keyword evidence="4 6" id="KW-1133">Transmembrane helix</keyword>
<dbReference type="AlphaFoldDB" id="A0A3P1SJQ3"/>
<accession>A0A3P1SJQ3</accession>
<evidence type="ECO:0000313" key="7">
    <source>
        <dbReference type="EMBL" id="RRC96965.1"/>
    </source>
</evidence>
<dbReference type="Proteomes" id="UP000267535">
    <property type="component" value="Unassembled WGS sequence"/>
</dbReference>
<reference evidence="7 8" key="1">
    <citation type="submission" date="2018-11" db="EMBL/GenBank/DDBJ databases">
        <title>The draft genome sequence of Amphritea balenae JAMM 1525T.</title>
        <authorList>
            <person name="Fang Z."/>
            <person name="Zhang Y."/>
            <person name="Han X."/>
        </authorList>
    </citation>
    <scope>NUCLEOTIDE SEQUENCE [LARGE SCALE GENOMIC DNA]</scope>
    <source>
        <strain evidence="7 8">JAMM 1525</strain>
    </source>
</reference>
<feature type="transmembrane region" description="Helical" evidence="6">
    <location>
        <begin position="32"/>
        <end position="50"/>
    </location>
</feature>
<comment type="caution">
    <text evidence="7">The sequence shown here is derived from an EMBL/GenBank/DDBJ whole genome shotgun (WGS) entry which is preliminary data.</text>
</comment>
<evidence type="ECO:0000256" key="2">
    <source>
        <dbReference type="ARBA" id="ARBA00022475"/>
    </source>
</evidence>
<evidence type="ECO:0000256" key="5">
    <source>
        <dbReference type="ARBA" id="ARBA00023136"/>
    </source>
</evidence>
<dbReference type="EMBL" id="RQXV01000015">
    <property type="protein sequence ID" value="RRC96965.1"/>
    <property type="molecule type" value="Genomic_DNA"/>
</dbReference>
<keyword evidence="3 6" id="KW-0812">Transmembrane</keyword>
<protein>
    <recommendedName>
        <fullName evidence="9">Cytochrome C oxidase subunit IV</fullName>
    </recommendedName>
</protein>
<evidence type="ECO:0008006" key="9">
    <source>
        <dbReference type="Google" id="ProtNLM"/>
    </source>
</evidence>
<name>A0A3P1SJQ3_9GAMM</name>
<dbReference type="InterPro" id="IPR005171">
    <property type="entry name" value="Cyt_c_oxidase_su4_prok"/>
</dbReference>
<organism evidence="7 8">
    <name type="scientific">Amphritea balenae</name>
    <dbReference type="NCBI Taxonomy" id="452629"/>
    <lineage>
        <taxon>Bacteria</taxon>
        <taxon>Pseudomonadati</taxon>
        <taxon>Pseudomonadota</taxon>
        <taxon>Gammaproteobacteria</taxon>
        <taxon>Oceanospirillales</taxon>
        <taxon>Oceanospirillaceae</taxon>
        <taxon>Amphritea</taxon>
    </lineage>
</organism>
<evidence type="ECO:0000313" key="8">
    <source>
        <dbReference type="Proteomes" id="UP000267535"/>
    </source>
</evidence>
<evidence type="ECO:0000256" key="3">
    <source>
        <dbReference type="ARBA" id="ARBA00022692"/>
    </source>
</evidence>
<evidence type="ECO:0000256" key="4">
    <source>
        <dbReference type="ARBA" id="ARBA00022989"/>
    </source>
</evidence>
<gene>
    <name evidence="7" type="ORF">EHS89_19705</name>
</gene>